<feature type="domain" description="HTH araC/xylS-type" evidence="4">
    <location>
        <begin position="159"/>
        <end position="256"/>
    </location>
</feature>
<dbReference type="PRINTS" id="PR00032">
    <property type="entry name" value="HTHARAC"/>
</dbReference>
<dbReference type="RefSeq" id="WP_250628810.1">
    <property type="nucleotide sequence ID" value="NZ_BJLJ01000006.1"/>
</dbReference>
<dbReference type="SMART" id="SM00342">
    <property type="entry name" value="HTH_ARAC"/>
    <property type="match status" value="1"/>
</dbReference>
<evidence type="ECO:0000259" key="4">
    <source>
        <dbReference type="PROSITE" id="PS01124"/>
    </source>
</evidence>
<keyword evidence="1" id="KW-0805">Transcription regulation</keyword>
<comment type="caution">
    <text evidence="5">The sequence shown here is derived from an EMBL/GenBank/DDBJ whole genome shotgun (WGS) entry which is preliminary data.</text>
</comment>
<dbReference type="Gene3D" id="1.10.10.60">
    <property type="entry name" value="Homeodomain-like"/>
    <property type="match status" value="1"/>
</dbReference>
<dbReference type="SUPFAM" id="SSF46689">
    <property type="entry name" value="Homeodomain-like"/>
    <property type="match status" value="2"/>
</dbReference>
<evidence type="ECO:0000256" key="1">
    <source>
        <dbReference type="ARBA" id="ARBA00023015"/>
    </source>
</evidence>
<keyword evidence="2" id="KW-0238">DNA-binding</keyword>
<dbReference type="InterPro" id="IPR018060">
    <property type="entry name" value="HTH_AraC"/>
</dbReference>
<dbReference type="GO" id="GO:0003700">
    <property type="term" value="F:DNA-binding transcription factor activity"/>
    <property type="evidence" value="ECO:0007669"/>
    <property type="project" value="InterPro"/>
</dbReference>
<dbReference type="EMBL" id="BJLJ01000006">
    <property type="protein sequence ID" value="GEA67372.1"/>
    <property type="molecule type" value="Genomic_DNA"/>
</dbReference>
<dbReference type="InterPro" id="IPR020449">
    <property type="entry name" value="Tscrpt_reg_AraC-type_HTH"/>
</dbReference>
<sequence length="262" mass="30065">MSMNTYLSKSNLSNYNGVENIYINYNAFDCSKSKKDFGIFIYCYSKKSNVCIGSTLIQAPPSYGVWIPTKYLNERITINSQEYCVIRMPNEFTNTLPLIVSTVICNSITDSILRHCKEKSISSIQSEKDKHLYQVLLDQITDSEYSNSFLPLTNHPKLAAILQYIRDHSSQNINISALAKQFEVNERTLSRQCNYELGMSLIEWKQRLKILNTISLLDENSSIDSIAKNLGYSTTSGFITMFKQWTGLTPDKYKKEILSRFN</sequence>
<organism evidence="5 6">
    <name type="scientific">Acinetobacter pittii</name>
    <name type="common">Acinetobacter genomosp. 3</name>
    <dbReference type="NCBI Taxonomy" id="48296"/>
    <lineage>
        <taxon>Bacteria</taxon>
        <taxon>Pseudomonadati</taxon>
        <taxon>Pseudomonadota</taxon>
        <taxon>Gammaproteobacteria</taxon>
        <taxon>Moraxellales</taxon>
        <taxon>Moraxellaceae</taxon>
        <taxon>Acinetobacter</taxon>
        <taxon>Acinetobacter calcoaceticus/baumannii complex</taxon>
    </lineage>
</organism>
<gene>
    <name evidence="5" type="ORF">PA3_15300</name>
</gene>
<reference evidence="5 6" key="1">
    <citation type="submission" date="2019-06" db="EMBL/GenBank/DDBJ databases">
        <title>Whole genome shotgun sequence of Acinetobacter pittii NBRC 110514.</title>
        <authorList>
            <person name="Hosoyama A."/>
            <person name="Uohara A."/>
            <person name="Ohji S."/>
            <person name="Ichikawa N."/>
        </authorList>
    </citation>
    <scope>NUCLEOTIDE SEQUENCE [LARGE SCALE GENOMIC DNA]</scope>
    <source>
        <strain evidence="5 6">NBRC 110514</strain>
    </source>
</reference>
<dbReference type="GO" id="GO:0043565">
    <property type="term" value="F:sequence-specific DNA binding"/>
    <property type="evidence" value="ECO:0007669"/>
    <property type="project" value="InterPro"/>
</dbReference>
<dbReference type="InterPro" id="IPR009057">
    <property type="entry name" value="Homeodomain-like_sf"/>
</dbReference>
<dbReference type="AlphaFoldDB" id="A0A4Y3J7M7"/>
<accession>A0A4Y3J7M7</accession>
<evidence type="ECO:0000256" key="3">
    <source>
        <dbReference type="ARBA" id="ARBA00023163"/>
    </source>
</evidence>
<keyword evidence="3" id="KW-0804">Transcription</keyword>
<evidence type="ECO:0000313" key="5">
    <source>
        <dbReference type="EMBL" id="GEA67372.1"/>
    </source>
</evidence>
<dbReference type="PANTHER" id="PTHR11019">
    <property type="entry name" value="HTH-TYPE TRANSCRIPTIONAL REGULATOR NIMR"/>
    <property type="match status" value="1"/>
</dbReference>
<dbReference type="Proteomes" id="UP000317717">
    <property type="component" value="Unassembled WGS sequence"/>
</dbReference>
<evidence type="ECO:0000256" key="2">
    <source>
        <dbReference type="ARBA" id="ARBA00023125"/>
    </source>
</evidence>
<name>A0A4Y3J7M7_ACIPI</name>
<dbReference type="Pfam" id="PF12833">
    <property type="entry name" value="HTH_18"/>
    <property type="match status" value="1"/>
</dbReference>
<proteinExistence type="predicted"/>
<evidence type="ECO:0000313" key="6">
    <source>
        <dbReference type="Proteomes" id="UP000317717"/>
    </source>
</evidence>
<dbReference type="PANTHER" id="PTHR11019:SF190">
    <property type="entry name" value="ARAC-FAMILY REGULATORY PROTEIN"/>
    <property type="match status" value="1"/>
</dbReference>
<protein>
    <submittedName>
        <fullName evidence="5">AraC family transcriptional regulator</fullName>
    </submittedName>
</protein>
<dbReference type="PROSITE" id="PS01124">
    <property type="entry name" value="HTH_ARAC_FAMILY_2"/>
    <property type="match status" value="1"/>
</dbReference>